<dbReference type="Pfam" id="PF10183">
    <property type="entry name" value="ESSS"/>
    <property type="match status" value="1"/>
</dbReference>
<keyword evidence="13 17" id="KW-0472">Membrane</keyword>
<sequence length="113" mass="12356">MSSSLLRTALSRRALSPSASLPGLRQGQKRFAGGVHWSEPTGKLFGETAPAPGKKRVKEDWENIYYYGFGGGMLLGAVLIYYKPDTSIEGWARKEAQKKMAEAGETPSYQKSA</sequence>
<feature type="transmembrane region" description="Helical" evidence="17">
    <location>
        <begin position="64"/>
        <end position="82"/>
    </location>
</feature>
<keyword evidence="12" id="KW-0496">Mitochondrion</keyword>
<comment type="subcellular location">
    <subcellularLocation>
        <location evidence="2">Mitochondrion inner membrane</location>
        <topology evidence="2">Single-pass membrane protein</topology>
    </subcellularLocation>
</comment>
<keyword evidence="6" id="KW-0679">Respiratory chain</keyword>
<protein>
    <recommendedName>
        <fullName evidence="4">NADH dehydrogenase [ubiquinone] 1 beta subcomplex subunit 11, mitochondrial</fullName>
    </recommendedName>
    <alternativeName>
        <fullName evidence="15">Complex I-ESSS</fullName>
    </alternativeName>
    <alternativeName>
        <fullName evidence="14">NADH-ubiquinone oxidoreductase ESSS subunit</fullName>
    </alternativeName>
</protein>
<comment type="similarity">
    <text evidence="3">Belongs to the complex I NDUFB11 subunit family.</text>
</comment>
<evidence type="ECO:0000256" key="4">
    <source>
        <dbReference type="ARBA" id="ARBA00018632"/>
    </source>
</evidence>
<evidence type="ECO:0000256" key="7">
    <source>
        <dbReference type="ARBA" id="ARBA00022692"/>
    </source>
</evidence>
<comment type="subunit">
    <text evidence="16">Complex I is composed of 45 different subunits. Interacts with BCAP31.</text>
</comment>
<evidence type="ECO:0000256" key="14">
    <source>
        <dbReference type="ARBA" id="ARBA00030753"/>
    </source>
</evidence>
<evidence type="ECO:0000256" key="10">
    <source>
        <dbReference type="ARBA" id="ARBA00022982"/>
    </source>
</evidence>
<keyword evidence="19" id="KW-1185">Reference proteome</keyword>
<evidence type="ECO:0000256" key="5">
    <source>
        <dbReference type="ARBA" id="ARBA00022448"/>
    </source>
</evidence>
<keyword evidence="11 17" id="KW-1133">Transmembrane helix</keyword>
<dbReference type="Proteomes" id="UP001342314">
    <property type="component" value="Unassembled WGS sequence"/>
</dbReference>
<evidence type="ECO:0000313" key="18">
    <source>
        <dbReference type="EMBL" id="GJN90147.1"/>
    </source>
</evidence>
<evidence type="ECO:0000256" key="11">
    <source>
        <dbReference type="ARBA" id="ARBA00022989"/>
    </source>
</evidence>
<comment type="function">
    <text evidence="1">Accessory subunit of the mitochondrial membrane respiratory chain NADH dehydrogenase (Complex I), that is believed not to be involved in catalysis. Complex I functions in the transfer of electrons from NADH to the respiratory chain. The immediate electron acceptor for the enzyme is believed to be ubiquinone.</text>
</comment>
<organism evidence="18 19">
    <name type="scientific">Rhodotorula paludigena</name>
    <dbReference type="NCBI Taxonomy" id="86838"/>
    <lineage>
        <taxon>Eukaryota</taxon>
        <taxon>Fungi</taxon>
        <taxon>Dikarya</taxon>
        <taxon>Basidiomycota</taxon>
        <taxon>Pucciniomycotina</taxon>
        <taxon>Microbotryomycetes</taxon>
        <taxon>Sporidiobolales</taxon>
        <taxon>Sporidiobolaceae</taxon>
        <taxon>Rhodotorula</taxon>
    </lineage>
</organism>
<keyword evidence="7 17" id="KW-0812">Transmembrane</keyword>
<gene>
    <name evidence="18" type="ORF">Rhopal_003146-T1</name>
</gene>
<dbReference type="AlphaFoldDB" id="A0AAV5GLA2"/>
<evidence type="ECO:0000313" key="19">
    <source>
        <dbReference type="Proteomes" id="UP001342314"/>
    </source>
</evidence>
<evidence type="ECO:0000256" key="8">
    <source>
        <dbReference type="ARBA" id="ARBA00022792"/>
    </source>
</evidence>
<accession>A0AAV5GLA2</accession>
<comment type="caution">
    <text evidence="18">The sequence shown here is derived from an EMBL/GenBank/DDBJ whole genome shotgun (WGS) entry which is preliminary data.</text>
</comment>
<evidence type="ECO:0000256" key="17">
    <source>
        <dbReference type="SAM" id="Phobius"/>
    </source>
</evidence>
<dbReference type="PANTHER" id="PTHR40637">
    <property type="entry name" value="ESSS SUBUNIT OF NADH:UBIQUINONE OXIDOREDUCTASE (COMPLEX I) PROTEIN"/>
    <property type="match status" value="1"/>
</dbReference>
<keyword evidence="9" id="KW-0809">Transit peptide</keyword>
<evidence type="ECO:0000256" key="2">
    <source>
        <dbReference type="ARBA" id="ARBA00004434"/>
    </source>
</evidence>
<dbReference type="PANTHER" id="PTHR40637:SF1">
    <property type="entry name" value="ESSS SUBUNIT OF NADH:UBIQUINONE OXIDOREDUCTASE (COMPLEX I) PROTEIN"/>
    <property type="match status" value="1"/>
</dbReference>
<evidence type="ECO:0000256" key="13">
    <source>
        <dbReference type="ARBA" id="ARBA00023136"/>
    </source>
</evidence>
<evidence type="ECO:0000256" key="15">
    <source>
        <dbReference type="ARBA" id="ARBA00031387"/>
    </source>
</evidence>
<evidence type="ECO:0000256" key="1">
    <source>
        <dbReference type="ARBA" id="ARBA00003195"/>
    </source>
</evidence>
<evidence type="ECO:0000256" key="3">
    <source>
        <dbReference type="ARBA" id="ARBA00008915"/>
    </source>
</evidence>
<evidence type="ECO:0000256" key="6">
    <source>
        <dbReference type="ARBA" id="ARBA00022660"/>
    </source>
</evidence>
<reference evidence="18 19" key="1">
    <citation type="submission" date="2021-12" db="EMBL/GenBank/DDBJ databases">
        <title>High titer production of polyol ester of fatty acids by Rhodotorula paludigena BS15 towards product separation-free biomass refinery.</title>
        <authorList>
            <person name="Mano J."/>
            <person name="Ono H."/>
            <person name="Tanaka T."/>
            <person name="Naito K."/>
            <person name="Sushida H."/>
            <person name="Ike M."/>
            <person name="Tokuyasu K."/>
            <person name="Kitaoka M."/>
        </authorList>
    </citation>
    <scope>NUCLEOTIDE SEQUENCE [LARGE SCALE GENOMIC DNA]</scope>
    <source>
        <strain evidence="18 19">BS15</strain>
    </source>
</reference>
<proteinExistence type="inferred from homology"/>
<dbReference type="GO" id="GO:0005743">
    <property type="term" value="C:mitochondrial inner membrane"/>
    <property type="evidence" value="ECO:0007669"/>
    <property type="project" value="UniProtKB-SubCell"/>
</dbReference>
<dbReference type="EMBL" id="BQKY01000006">
    <property type="protein sequence ID" value="GJN90147.1"/>
    <property type="molecule type" value="Genomic_DNA"/>
</dbReference>
<evidence type="ECO:0000256" key="9">
    <source>
        <dbReference type="ARBA" id="ARBA00022946"/>
    </source>
</evidence>
<name>A0AAV5GLA2_9BASI</name>
<keyword evidence="10" id="KW-0249">Electron transport</keyword>
<keyword evidence="8" id="KW-0999">Mitochondrion inner membrane</keyword>
<dbReference type="InterPro" id="IPR019329">
    <property type="entry name" value="NADH_UbQ_OxRdtase_ESSS_su"/>
</dbReference>
<evidence type="ECO:0000256" key="16">
    <source>
        <dbReference type="ARBA" id="ARBA00046528"/>
    </source>
</evidence>
<keyword evidence="5" id="KW-0813">Transport</keyword>
<evidence type="ECO:0000256" key="12">
    <source>
        <dbReference type="ARBA" id="ARBA00023128"/>
    </source>
</evidence>